<name>A0A8S5RQM9_9CAUD</name>
<sequence>MITGIKSIDHRAATRTLYELEGTTPRGERIGVEFTACTNDGSIHSLPSLWHKAGYTAEVLPSYWAVDVYATDSAGCWGRYNPTEKRHPTEPRMVLDFDWVLPATSANREKILAEIIRRANSAK</sequence>
<reference evidence="1" key="1">
    <citation type="journal article" date="2021" name="Proc. Natl. Acad. Sci. U.S.A.">
        <title>A Catalog of Tens of Thousands of Viruses from Human Metagenomes Reveals Hidden Associations with Chronic Diseases.</title>
        <authorList>
            <person name="Tisza M.J."/>
            <person name="Buck C.B."/>
        </authorList>
    </citation>
    <scope>NUCLEOTIDE SEQUENCE</scope>
    <source>
        <strain evidence="1">CtuoI59</strain>
    </source>
</reference>
<proteinExistence type="predicted"/>
<protein>
    <submittedName>
        <fullName evidence="1">Uncharacterized protein</fullName>
    </submittedName>
</protein>
<dbReference type="EMBL" id="BK033130">
    <property type="protein sequence ID" value="DAE46955.1"/>
    <property type="molecule type" value="Genomic_DNA"/>
</dbReference>
<organism evidence="1">
    <name type="scientific">Ackermannviridae sp</name>
    <dbReference type="NCBI Taxonomy" id="2831612"/>
    <lineage>
        <taxon>Viruses</taxon>
        <taxon>Duplodnaviria</taxon>
        <taxon>Heunggongvirae</taxon>
        <taxon>Uroviricota</taxon>
        <taxon>Caudoviricetes</taxon>
        <taxon>Pantevenvirales</taxon>
        <taxon>Ackermannviridae</taxon>
    </lineage>
</organism>
<evidence type="ECO:0000313" key="1">
    <source>
        <dbReference type="EMBL" id="DAE46955.1"/>
    </source>
</evidence>
<accession>A0A8S5RQM9</accession>